<evidence type="ECO:0000313" key="1">
    <source>
        <dbReference type="EMBL" id="SNQ48121.1"/>
    </source>
</evidence>
<protein>
    <submittedName>
        <fullName evidence="1">Uncharacterized protein</fullName>
    </submittedName>
</protein>
<accession>A0A2I2KR21</accession>
<proteinExistence type="predicted"/>
<gene>
    <name evidence="1" type="ORF">FRACA_2200015</name>
</gene>
<dbReference type="Proteomes" id="UP000234331">
    <property type="component" value="Unassembled WGS sequence"/>
</dbReference>
<reference evidence="1 2" key="1">
    <citation type="submission" date="2017-06" db="EMBL/GenBank/DDBJ databases">
        <authorList>
            <person name="Kim H.J."/>
            <person name="Triplett B.A."/>
        </authorList>
    </citation>
    <scope>NUCLEOTIDE SEQUENCE [LARGE SCALE GENOMIC DNA]</scope>
    <source>
        <strain evidence="1">FRACA_ARgP5</strain>
    </source>
</reference>
<dbReference type="AlphaFoldDB" id="A0A2I2KR21"/>
<dbReference type="EMBL" id="FZMO01000136">
    <property type="protein sequence ID" value="SNQ48121.1"/>
    <property type="molecule type" value="Genomic_DNA"/>
</dbReference>
<name>A0A2I2KR21_9ACTN</name>
<keyword evidence="2" id="KW-1185">Reference proteome</keyword>
<sequence length="131" mass="14570">MTNLRFDVPTLTRELRAAMRHGARAASLAEHAPGLVDLLTAGHGGTGDERALIAEQIIREATAPLGDTVGPAMRIMLGLEPGTWHTRIETRRERAADMLDIGAGTFRRPHREGTYLRDIAWEIWRTHRRAA</sequence>
<evidence type="ECO:0000313" key="2">
    <source>
        <dbReference type="Proteomes" id="UP000234331"/>
    </source>
</evidence>
<dbReference type="RefSeq" id="WP_101831853.1">
    <property type="nucleotide sequence ID" value="NZ_FZMO01000136.1"/>
</dbReference>
<dbReference type="OrthoDB" id="3213884at2"/>
<organism evidence="1 2">
    <name type="scientific">Frankia canadensis</name>
    <dbReference type="NCBI Taxonomy" id="1836972"/>
    <lineage>
        <taxon>Bacteria</taxon>
        <taxon>Bacillati</taxon>
        <taxon>Actinomycetota</taxon>
        <taxon>Actinomycetes</taxon>
        <taxon>Frankiales</taxon>
        <taxon>Frankiaceae</taxon>
        <taxon>Frankia</taxon>
    </lineage>
</organism>